<protein>
    <submittedName>
        <fullName evidence="1">Uncharacterized protein</fullName>
    </submittedName>
</protein>
<dbReference type="Proteomes" id="UP001163324">
    <property type="component" value="Chromosome 4"/>
</dbReference>
<accession>A0ACC0V1C2</accession>
<name>A0ACC0V1C2_9HYPO</name>
<evidence type="ECO:0000313" key="1">
    <source>
        <dbReference type="EMBL" id="KAI9900218.1"/>
    </source>
</evidence>
<organism evidence="1 2">
    <name type="scientific">Trichothecium roseum</name>
    <dbReference type="NCBI Taxonomy" id="47278"/>
    <lineage>
        <taxon>Eukaryota</taxon>
        <taxon>Fungi</taxon>
        <taxon>Dikarya</taxon>
        <taxon>Ascomycota</taxon>
        <taxon>Pezizomycotina</taxon>
        <taxon>Sordariomycetes</taxon>
        <taxon>Hypocreomycetidae</taxon>
        <taxon>Hypocreales</taxon>
        <taxon>Hypocreales incertae sedis</taxon>
        <taxon>Trichothecium</taxon>
    </lineage>
</organism>
<comment type="caution">
    <text evidence="1">The sequence shown here is derived from an EMBL/GenBank/DDBJ whole genome shotgun (WGS) entry which is preliminary data.</text>
</comment>
<keyword evidence="2" id="KW-1185">Reference proteome</keyword>
<sequence>MPRFEYDKEFAEALGLTSNGPMSPNFTTPHEIRKYTQDLLEARAGGEDQGVQQKQFTVKSFDGADVAVTQFIPPRPADGSADGPTPAVVYLHGGGMVAGKVQHFAPSIITYAKASGLPFFAVEYRLAPEHPAPAAIEDAYACVQHLTARGKAEFNVDPARIALLGLSAGGGIAASVALVARERRLSPPIALQMLVSPMLDDRSRGPGDDTPGGKLMIWKAAWNKLGWDAYLGKGKGEDGRGTQDPDPAALRAFAVPGRVDDLAGLPSAYLEIGTVDLFLEETVRYGTALTRAGVQVEMHVWPGLPHGWEAASSISWFKTAADSRLAALKRLGQ</sequence>
<gene>
    <name evidence="1" type="ORF">N3K66_004480</name>
</gene>
<evidence type="ECO:0000313" key="2">
    <source>
        <dbReference type="Proteomes" id="UP001163324"/>
    </source>
</evidence>
<reference evidence="1" key="1">
    <citation type="submission" date="2022-10" db="EMBL/GenBank/DDBJ databases">
        <title>Complete Genome of Trichothecium roseum strain YXFP-22015, a Plant Pathogen Isolated from Citrus.</title>
        <authorList>
            <person name="Wang Y."/>
            <person name="Zhu L."/>
        </authorList>
    </citation>
    <scope>NUCLEOTIDE SEQUENCE</scope>
    <source>
        <strain evidence="1">YXFP-22015</strain>
    </source>
</reference>
<dbReference type="EMBL" id="CM047943">
    <property type="protein sequence ID" value="KAI9900218.1"/>
    <property type="molecule type" value="Genomic_DNA"/>
</dbReference>
<proteinExistence type="predicted"/>